<feature type="region of interest" description="Disordered" evidence="1">
    <location>
        <begin position="63"/>
        <end position="87"/>
    </location>
</feature>
<evidence type="ECO:0000256" key="1">
    <source>
        <dbReference type="SAM" id="MobiDB-lite"/>
    </source>
</evidence>
<organism evidence="2 3">
    <name type="scientific">Marmota monax</name>
    <name type="common">Woodchuck</name>
    <dbReference type="NCBI Taxonomy" id="9995"/>
    <lineage>
        <taxon>Eukaryota</taxon>
        <taxon>Metazoa</taxon>
        <taxon>Chordata</taxon>
        <taxon>Craniata</taxon>
        <taxon>Vertebrata</taxon>
        <taxon>Euteleostomi</taxon>
        <taxon>Mammalia</taxon>
        <taxon>Eutheria</taxon>
        <taxon>Euarchontoglires</taxon>
        <taxon>Glires</taxon>
        <taxon>Rodentia</taxon>
        <taxon>Sciuromorpha</taxon>
        <taxon>Sciuridae</taxon>
        <taxon>Xerinae</taxon>
        <taxon>Marmotini</taxon>
        <taxon>Marmota</taxon>
    </lineage>
</organism>
<proteinExistence type="predicted"/>
<sequence length="139" mass="15006">MEYPATMLQEGISGLLLEKTGGSKTLAMTRCRTGVGEAVWWTASPDRRRVSVETPWATLSAGVSPVEVSPGNVPRVQGPPGTSKHRALDTGLILVRNVSKLAAARVPMRKLTLQRDPTNEGTPGEHRVKTWEVPVANNL</sequence>
<dbReference type="Proteomes" id="UP000335636">
    <property type="component" value="Unassembled WGS sequence"/>
</dbReference>
<name>A0A5E4BWW9_MARMO</name>
<protein>
    <submittedName>
        <fullName evidence="2">Uncharacterized protein</fullName>
    </submittedName>
</protein>
<accession>A0A5E4BWW9</accession>
<dbReference type="EMBL" id="CABDUW010000681">
    <property type="protein sequence ID" value="VTJ73429.1"/>
    <property type="molecule type" value="Genomic_DNA"/>
</dbReference>
<evidence type="ECO:0000313" key="3">
    <source>
        <dbReference type="Proteomes" id="UP000335636"/>
    </source>
</evidence>
<comment type="caution">
    <text evidence="2">The sequence shown here is derived from an EMBL/GenBank/DDBJ whole genome shotgun (WGS) entry which is preliminary data.</text>
</comment>
<gene>
    <name evidence="2" type="ORF">MONAX_5E024845</name>
</gene>
<keyword evidence="3" id="KW-1185">Reference proteome</keyword>
<reference evidence="2" key="1">
    <citation type="submission" date="2019-04" db="EMBL/GenBank/DDBJ databases">
        <authorList>
            <person name="Alioto T."/>
            <person name="Alioto T."/>
        </authorList>
    </citation>
    <scope>NUCLEOTIDE SEQUENCE [LARGE SCALE GENOMIC DNA]</scope>
</reference>
<dbReference type="AlphaFoldDB" id="A0A5E4BWW9"/>
<evidence type="ECO:0000313" key="2">
    <source>
        <dbReference type="EMBL" id="VTJ73429.1"/>
    </source>
</evidence>